<dbReference type="RefSeq" id="WP_149391613.1">
    <property type="nucleotide sequence ID" value="NZ_SMRS01000008.1"/>
</dbReference>
<evidence type="ECO:0000313" key="4">
    <source>
        <dbReference type="Proteomes" id="UP000325302"/>
    </source>
</evidence>
<dbReference type="EMBL" id="SMRS01000008">
    <property type="protein sequence ID" value="KAA0873961.1"/>
    <property type="molecule type" value="Genomic_DNA"/>
</dbReference>
<evidence type="ECO:0000256" key="1">
    <source>
        <dbReference type="SAM" id="Phobius"/>
    </source>
</evidence>
<protein>
    <submittedName>
        <fullName evidence="3">DedA family protein</fullName>
    </submittedName>
</protein>
<dbReference type="AlphaFoldDB" id="A0A5A9W330"/>
<keyword evidence="4" id="KW-1185">Reference proteome</keyword>
<keyword evidence="1" id="KW-1133">Transmembrane helix</keyword>
<dbReference type="InterPro" id="IPR032816">
    <property type="entry name" value="VTT_dom"/>
</dbReference>
<dbReference type="PANTHER" id="PTHR42709:SF4">
    <property type="entry name" value="INNER MEMBRANE PROTEIN YQAA"/>
    <property type="match status" value="1"/>
</dbReference>
<organism evidence="3 4">
    <name type="scientific">Nitrincola tapanii</name>
    <dbReference type="NCBI Taxonomy" id="1708751"/>
    <lineage>
        <taxon>Bacteria</taxon>
        <taxon>Pseudomonadati</taxon>
        <taxon>Pseudomonadota</taxon>
        <taxon>Gammaproteobacteria</taxon>
        <taxon>Oceanospirillales</taxon>
        <taxon>Oceanospirillaceae</taxon>
        <taxon>Nitrincola</taxon>
    </lineage>
</organism>
<gene>
    <name evidence="3" type="ORF">E1H14_11470</name>
</gene>
<dbReference type="Pfam" id="PF09335">
    <property type="entry name" value="VTT_dom"/>
    <property type="match status" value="1"/>
</dbReference>
<evidence type="ECO:0000259" key="2">
    <source>
        <dbReference type="Pfam" id="PF09335"/>
    </source>
</evidence>
<reference evidence="3 4" key="1">
    <citation type="submission" date="2019-03" db="EMBL/GenBank/DDBJ databases">
        <title>Nitrincola sp. nov. isolated from an Indian soda lake.</title>
        <authorList>
            <person name="Joshi A."/>
            <person name="Thite S.V."/>
            <person name="Joseph N."/>
            <person name="Dhotre D."/>
            <person name="Moorthy M."/>
            <person name="Shouche Y.S."/>
        </authorList>
    </citation>
    <scope>NUCLEOTIDE SEQUENCE [LARGE SCALE GENOMIC DNA]</scope>
    <source>
        <strain evidence="3 4">MEB193</strain>
    </source>
</reference>
<dbReference type="PANTHER" id="PTHR42709">
    <property type="entry name" value="ALKALINE PHOSPHATASE LIKE PROTEIN"/>
    <property type="match status" value="1"/>
</dbReference>
<evidence type="ECO:0000313" key="3">
    <source>
        <dbReference type="EMBL" id="KAA0873961.1"/>
    </source>
</evidence>
<feature type="transmembrane region" description="Helical" evidence="1">
    <location>
        <begin position="41"/>
        <end position="66"/>
    </location>
</feature>
<feature type="domain" description="VTT" evidence="2">
    <location>
        <begin position="38"/>
        <end position="134"/>
    </location>
</feature>
<keyword evidence="1" id="KW-0472">Membrane</keyword>
<comment type="caution">
    <text evidence="3">The sequence shown here is derived from an EMBL/GenBank/DDBJ whole genome shotgun (WGS) entry which is preliminary data.</text>
</comment>
<sequence>MDSALLSLFISALISATLLPGGSEALLVYWLMQESHAPYLLVFSATLGNVLGSLITYAMGLLLNHYYPLKLLQGKSHQRARDWIERYGAWALLLAWLPIVGDPLCFVAGWLRVSPVWSFLAISLGKTLRYSLIAFWWL</sequence>
<name>A0A5A9W330_9GAMM</name>
<feature type="transmembrane region" description="Helical" evidence="1">
    <location>
        <begin position="87"/>
        <end position="111"/>
    </location>
</feature>
<keyword evidence="1" id="KW-0812">Transmembrane</keyword>
<dbReference type="Proteomes" id="UP000325302">
    <property type="component" value="Unassembled WGS sequence"/>
</dbReference>
<accession>A0A5A9W330</accession>
<feature type="transmembrane region" description="Helical" evidence="1">
    <location>
        <begin position="117"/>
        <end position="137"/>
    </location>
</feature>
<proteinExistence type="predicted"/>
<dbReference type="OrthoDB" id="9814483at2"/>
<dbReference type="InterPro" id="IPR051311">
    <property type="entry name" value="DedA_domain"/>
</dbReference>
<dbReference type="GO" id="GO:0005886">
    <property type="term" value="C:plasma membrane"/>
    <property type="evidence" value="ECO:0007669"/>
    <property type="project" value="UniProtKB-ARBA"/>
</dbReference>